<feature type="region of interest" description="Disordered" evidence="1">
    <location>
        <begin position="122"/>
        <end position="159"/>
    </location>
</feature>
<feature type="compositionally biased region" description="Low complexity" evidence="1">
    <location>
        <begin position="122"/>
        <end position="136"/>
    </location>
</feature>
<keyword evidence="4" id="KW-1185">Reference proteome</keyword>
<accession>A0A164W346</accession>
<evidence type="ECO:0000256" key="2">
    <source>
        <dbReference type="SAM" id="SignalP"/>
    </source>
</evidence>
<feature type="chain" id="PRO_5007853994" evidence="2">
    <location>
        <begin position="20"/>
        <end position="159"/>
    </location>
</feature>
<evidence type="ECO:0000256" key="1">
    <source>
        <dbReference type="SAM" id="MobiDB-lite"/>
    </source>
</evidence>
<name>A0A164W346_9CRUS</name>
<comment type="caution">
    <text evidence="3">The sequence shown here is derived from an EMBL/GenBank/DDBJ whole genome shotgun (WGS) entry which is preliminary data.</text>
</comment>
<gene>
    <name evidence="3" type="ORF">APZ42_022146</name>
</gene>
<proteinExistence type="predicted"/>
<dbReference type="AlphaFoldDB" id="A0A164W346"/>
<reference evidence="3 4" key="1">
    <citation type="submission" date="2016-03" db="EMBL/GenBank/DDBJ databases">
        <title>EvidentialGene: Evidence-directed Construction of Genes on Genomes.</title>
        <authorList>
            <person name="Gilbert D.G."/>
            <person name="Choi J.-H."/>
            <person name="Mockaitis K."/>
            <person name="Colbourne J."/>
            <person name="Pfrender M."/>
        </authorList>
    </citation>
    <scope>NUCLEOTIDE SEQUENCE [LARGE SCALE GENOMIC DNA]</scope>
    <source>
        <strain evidence="3 4">Xinb3</strain>
        <tissue evidence="3">Complete organism</tissue>
    </source>
</reference>
<organism evidence="3 4">
    <name type="scientific">Daphnia magna</name>
    <dbReference type="NCBI Taxonomy" id="35525"/>
    <lineage>
        <taxon>Eukaryota</taxon>
        <taxon>Metazoa</taxon>
        <taxon>Ecdysozoa</taxon>
        <taxon>Arthropoda</taxon>
        <taxon>Crustacea</taxon>
        <taxon>Branchiopoda</taxon>
        <taxon>Diplostraca</taxon>
        <taxon>Cladocera</taxon>
        <taxon>Anomopoda</taxon>
        <taxon>Daphniidae</taxon>
        <taxon>Daphnia</taxon>
    </lineage>
</organism>
<protein>
    <submittedName>
        <fullName evidence="3">Uncharacterized protein</fullName>
    </submittedName>
</protein>
<evidence type="ECO:0000313" key="3">
    <source>
        <dbReference type="EMBL" id="KZS12908.1"/>
    </source>
</evidence>
<dbReference type="Proteomes" id="UP000076858">
    <property type="component" value="Unassembled WGS sequence"/>
</dbReference>
<dbReference type="EMBL" id="LRGB01001348">
    <property type="protein sequence ID" value="KZS12908.1"/>
    <property type="molecule type" value="Genomic_DNA"/>
</dbReference>
<feature type="signal peptide" evidence="2">
    <location>
        <begin position="1"/>
        <end position="19"/>
    </location>
</feature>
<keyword evidence="2" id="KW-0732">Signal</keyword>
<feature type="compositionally biased region" description="Pro residues" evidence="1">
    <location>
        <begin position="137"/>
        <end position="149"/>
    </location>
</feature>
<sequence length="159" mass="18735">MLTKAKVILLIQLVTLVLADVSPYDAEVSGIAETEEIVVPTTDDTSVENAMETAETFKRRYYYPRAHYYPRVHYYPRYYYPRYTQSYAPTRRYYNNYYQRPQYTAPNRGSYPAYRPAYQPQYYYSTSSSSDSDSSPPHIPDPPHIPNDPPQDFSHLHYN</sequence>
<evidence type="ECO:0000313" key="4">
    <source>
        <dbReference type="Proteomes" id="UP000076858"/>
    </source>
</evidence>